<proteinExistence type="predicted"/>
<dbReference type="SUPFAM" id="SSF50494">
    <property type="entry name" value="Trypsin-like serine proteases"/>
    <property type="match status" value="1"/>
</dbReference>
<dbReference type="AlphaFoldDB" id="A0A317CKD2"/>
<accession>A0A317CKD2</accession>
<keyword evidence="2" id="KW-1185">Reference proteome</keyword>
<gene>
    <name evidence="1" type="ORF">DKW60_07805</name>
</gene>
<evidence type="ECO:0000313" key="1">
    <source>
        <dbReference type="EMBL" id="PWQ98631.1"/>
    </source>
</evidence>
<dbReference type="OrthoDB" id="7067450at2"/>
<dbReference type="EMBL" id="QGKM01000015">
    <property type="protein sequence ID" value="PWQ98631.1"/>
    <property type="molecule type" value="Genomic_DNA"/>
</dbReference>
<evidence type="ECO:0000313" key="2">
    <source>
        <dbReference type="Proteomes" id="UP000245539"/>
    </source>
</evidence>
<evidence type="ECO:0008006" key="3">
    <source>
        <dbReference type="Google" id="ProtNLM"/>
    </source>
</evidence>
<comment type="caution">
    <text evidence="1">The sequence shown here is derived from an EMBL/GenBank/DDBJ whole genome shotgun (WGS) entry which is preliminary data.</text>
</comment>
<dbReference type="RefSeq" id="WP_109837097.1">
    <property type="nucleotide sequence ID" value="NZ_QGKM01000015.1"/>
</dbReference>
<sequence>MSLKSELVGLLVSPVSGAFEKGTAYPTRDGVAITAAHVIPDIQNYNEKQDKVSYILWPTEKGNKSFIQRILFPVTDADFDSGLDVAVIECSTPVDLSAVVLCKNTPDYPELWHSFGYPRAAEKPELDKHHQKAAAGNYLSKVHNQSFQELETESFATDDVWWKGMSGAPVFKANSSHLTGVFIEGSPVYKKEGEASQQIFNGLLKAASIAHLLDNPNFAEAVYGKEYSEYQQEHEKKLRDIWDATPAFKAKLPSCDDVLAQLKINPVKCIQDLKKQCKGLNLAECKNEVESLFYLLLSQVDMSCSWQGKHFHELEVSTRLLAELSVAKLYGVEPKFEQTDQLVGQHVIPASQKELGFDFEDAAEDQANSVAYAIYKKWGNEGLSKNSLKNSPQHYDEVNEQLLLSREDDGAVYRFELNEKSEEAQNHALMDEKVRKYIHEKLLPDLPIVLYDRSPESVFPDEGKLQTHVRSFVKQIILA</sequence>
<reference evidence="1 2" key="1">
    <citation type="submission" date="2018-05" db="EMBL/GenBank/DDBJ databases">
        <title>Leucothrix arctica sp. nov., isolated from Arctic seawater.</title>
        <authorList>
            <person name="Choi A."/>
            <person name="Baek K."/>
        </authorList>
    </citation>
    <scope>NUCLEOTIDE SEQUENCE [LARGE SCALE GENOMIC DNA]</scope>
    <source>
        <strain evidence="1 2">JCM 18388</strain>
    </source>
</reference>
<dbReference type="InterPro" id="IPR009003">
    <property type="entry name" value="Peptidase_S1_PA"/>
</dbReference>
<dbReference type="Proteomes" id="UP000245539">
    <property type="component" value="Unassembled WGS sequence"/>
</dbReference>
<dbReference type="Pfam" id="PF13365">
    <property type="entry name" value="Trypsin_2"/>
    <property type="match status" value="1"/>
</dbReference>
<organism evidence="1 2">
    <name type="scientific">Leucothrix pacifica</name>
    <dbReference type="NCBI Taxonomy" id="1247513"/>
    <lineage>
        <taxon>Bacteria</taxon>
        <taxon>Pseudomonadati</taxon>
        <taxon>Pseudomonadota</taxon>
        <taxon>Gammaproteobacteria</taxon>
        <taxon>Thiotrichales</taxon>
        <taxon>Thiotrichaceae</taxon>
        <taxon>Leucothrix</taxon>
    </lineage>
</organism>
<name>A0A317CKD2_9GAMM</name>
<protein>
    <recommendedName>
        <fullName evidence="3">Serine protease</fullName>
    </recommendedName>
</protein>